<dbReference type="EMBL" id="CALNXI010000384">
    <property type="protein sequence ID" value="CAH3026015.1"/>
    <property type="molecule type" value="Genomic_DNA"/>
</dbReference>
<evidence type="ECO:0000313" key="5">
    <source>
        <dbReference type="EMBL" id="CAH3026015.1"/>
    </source>
</evidence>
<dbReference type="SUPFAM" id="SSF51726">
    <property type="entry name" value="UROD/MetE-like"/>
    <property type="match status" value="1"/>
</dbReference>
<name>A0ABN8M8R1_9CNID</name>
<dbReference type="Pfam" id="PF01717">
    <property type="entry name" value="Meth_synt_2"/>
    <property type="match status" value="1"/>
</dbReference>
<evidence type="ECO:0000256" key="3">
    <source>
        <dbReference type="ARBA" id="ARBA00022833"/>
    </source>
</evidence>
<keyword evidence="3" id="KW-0862">Zinc</keyword>
<evidence type="ECO:0000313" key="6">
    <source>
        <dbReference type="Proteomes" id="UP001159427"/>
    </source>
</evidence>
<evidence type="ECO:0000259" key="4">
    <source>
        <dbReference type="Pfam" id="PF01717"/>
    </source>
</evidence>
<evidence type="ECO:0000256" key="1">
    <source>
        <dbReference type="ARBA" id="ARBA00001947"/>
    </source>
</evidence>
<keyword evidence="2" id="KW-0479">Metal-binding</keyword>
<dbReference type="CDD" id="cd03311">
    <property type="entry name" value="CIMS_C_terminal_like"/>
    <property type="match status" value="1"/>
</dbReference>
<dbReference type="Proteomes" id="UP001159427">
    <property type="component" value="Unassembled WGS sequence"/>
</dbReference>
<protein>
    <recommendedName>
        <fullName evidence="4">Cobalamin-independent methionine synthase MetE C-terminal/archaeal domain-containing protein</fullName>
    </recommendedName>
</protein>
<accession>A0ABN8M8R1</accession>
<evidence type="ECO:0000256" key="2">
    <source>
        <dbReference type="ARBA" id="ARBA00022723"/>
    </source>
</evidence>
<feature type="domain" description="Cobalamin-independent methionine synthase MetE C-terminal/archaeal" evidence="4">
    <location>
        <begin position="4"/>
        <end position="349"/>
    </location>
</feature>
<proteinExistence type="predicted"/>
<dbReference type="PANTHER" id="PTHR30519">
    <property type="entry name" value="5-METHYLTETRAHYDROPTEROYLTRIGLUTAMATE--HOMOCYSTEINE METHYLTRANSFERASE"/>
    <property type="match status" value="1"/>
</dbReference>
<gene>
    <name evidence="5" type="ORF">PEVE_00027830</name>
</gene>
<dbReference type="Gene3D" id="3.20.20.210">
    <property type="match status" value="1"/>
</dbReference>
<organism evidence="5 6">
    <name type="scientific">Porites evermanni</name>
    <dbReference type="NCBI Taxonomy" id="104178"/>
    <lineage>
        <taxon>Eukaryota</taxon>
        <taxon>Metazoa</taxon>
        <taxon>Cnidaria</taxon>
        <taxon>Anthozoa</taxon>
        <taxon>Hexacorallia</taxon>
        <taxon>Scleractinia</taxon>
        <taxon>Fungiina</taxon>
        <taxon>Poritidae</taxon>
        <taxon>Porites</taxon>
    </lineage>
</organism>
<dbReference type="InterPro" id="IPR002629">
    <property type="entry name" value="Met_Synth_C/arc"/>
</dbReference>
<comment type="cofactor">
    <cofactor evidence="1">
        <name>Zn(2+)</name>
        <dbReference type="ChEBI" id="CHEBI:29105"/>
    </cofactor>
</comment>
<keyword evidence="6" id="KW-1185">Reference proteome</keyword>
<comment type="caution">
    <text evidence="5">The sequence shown here is derived from an EMBL/GenBank/DDBJ whole genome shotgun (WGS) entry which is preliminary data.</text>
</comment>
<reference evidence="5 6" key="1">
    <citation type="submission" date="2022-05" db="EMBL/GenBank/DDBJ databases">
        <authorList>
            <consortium name="Genoscope - CEA"/>
            <person name="William W."/>
        </authorList>
    </citation>
    <scope>NUCLEOTIDE SEQUENCE [LARGE SCALE GENOMIC DNA]</scope>
</reference>
<sequence length="352" mass="39668">MPLSTTVIGSFPKPVYLKIPDWFRTTYSGPFTEQHNLFLQQSSEYDREEAIKRATKDIVGIQTEAGIDVITDGEIRRESYILHFCRGLNGFDFHNLFSKVCRDGAITTDVPRIVGEVSLRQGDPWVWKEWRASQDLASVPMKITLPGPMTIINSTEDQFYGDEKLLGRVLARIINSEIQAIVHAGCKNIHVDEPVMMRYPDQALEYGIDQLSSCFDGVSAPDVVKTVHLCCGYPNYLDQEDYKKADKDVCMRLAHKLDAAGFDEISIEDAHRHNNLTLFKHFKTSKIVLGSVKIASSRVESVEEIRQRLQEVLTVLPPERLIVAPDCGLGFLPTEIARKKLCNMVQAAKSLP</sequence>
<dbReference type="InterPro" id="IPR038071">
    <property type="entry name" value="UROD/MetE-like_sf"/>
</dbReference>